<dbReference type="Pfam" id="PF00023">
    <property type="entry name" value="Ank"/>
    <property type="match status" value="1"/>
</dbReference>
<feature type="repeat" description="ANK" evidence="3">
    <location>
        <begin position="1205"/>
        <end position="1237"/>
    </location>
</feature>
<evidence type="ECO:0000256" key="2">
    <source>
        <dbReference type="ARBA" id="ARBA00023043"/>
    </source>
</evidence>
<accession>A0ABY2H4T0</accession>
<feature type="repeat" description="ANK" evidence="3">
    <location>
        <begin position="989"/>
        <end position="1012"/>
    </location>
</feature>
<dbReference type="Proteomes" id="UP001642720">
    <property type="component" value="Unassembled WGS sequence"/>
</dbReference>
<dbReference type="PANTHER" id="PTHR24198">
    <property type="entry name" value="ANKYRIN REPEAT AND PROTEIN KINASE DOMAIN-CONTAINING PROTEIN"/>
    <property type="match status" value="1"/>
</dbReference>
<keyword evidence="2 3" id="KW-0040">ANK repeat</keyword>
<dbReference type="PROSITE" id="PS50088">
    <property type="entry name" value="ANK_REPEAT"/>
    <property type="match status" value="10"/>
</dbReference>
<evidence type="ECO:0000256" key="3">
    <source>
        <dbReference type="PROSITE-ProRule" id="PRU00023"/>
    </source>
</evidence>
<dbReference type="SUPFAM" id="SSF48403">
    <property type="entry name" value="Ankyrin repeat"/>
    <property type="match status" value="4"/>
</dbReference>
<dbReference type="InterPro" id="IPR036770">
    <property type="entry name" value="Ankyrin_rpt-contain_sf"/>
</dbReference>
<dbReference type="RefSeq" id="XP_073558870.1">
    <property type="nucleotide sequence ID" value="XM_073702423.1"/>
</dbReference>
<proteinExistence type="predicted"/>
<reference evidence="4 5" key="1">
    <citation type="submission" date="2018-01" db="EMBL/GenBank/DDBJ databases">
        <title>Genome characterization of the sugarcane-associated fungus Trichoderma ghanense CCMA-1212 and their application in lignocelulose bioconversion.</title>
        <authorList>
            <person name="Steindorff A.S."/>
            <person name="Mendes T.D."/>
            <person name="Vilela E.S.D."/>
            <person name="Rodrigues D.S."/>
            <person name="Formighieri E.F."/>
            <person name="Melo I.S."/>
            <person name="Favaro L.C.L."/>
        </authorList>
    </citation>
    <scope>NUCLEOTIDE SEQUENCE [LARGE SCALE GENOMIC DNA]</scope>
    <source>
        <strain evidence="4 5">CCMA-1212</strain>
    </source>
</reference>
<evidence type="ECO:0000256" key="1">
    <source>
        <dbReference type="ARBA" id="ARBA00022737"/>
    </source>
</evidence>
<feature type="repeat" description="ANK" evidence="3">
    <location>
        <begin position="717"/>
        <end position="749"/>
    </location>
</feature>
<organism evidence="4 5">
    <name type="scientific">Trichoderma ghanense</name>
    <dbReference type="NCBI Taxonomy" id="65468"/>
    <lineage>
        <taxon>Eukaryota</taxon>
        <taxon>Fungi</taxon>
        <taxon>Dikarya</taxon>
        <taxon>Ascomycota</taxon>
        <taxon>Pezizomycotina</taxon>
        <taxon>Sordariomycetes</taxon>
        <taxon>Hypocreomycetidae</taxon>
        <taxon>Hypocreales</taxon>
        <taxon>Hypocreaceae</taxon>
        <taxon>Trichoderma</taxon>
    </lineage>
</organism>
<name>A0ABY2H4T0_9HYPO</name>
<keyword evidence="5" id="KW-1185">Reference proteome</keyword>
<dbReference type="PANTHER" id="PTHR24198:SF165">
    <property type="entry name" value="ANKYRIN REPEAT-CONTAINING PROTEIN-RELATED"/>
    <property type="match status" value="1"/>
</dbReference>
<evidence type="ECO:0000313" key="5">
    <source>
        <dbReference type="Proteomes" id="UP001642720"/>
    </source>
</evidence>
<dbReference type="InterPro" id="IPR002110">
    <property type="entry name" value="Ankyrin_rpt"/>
</dbReference>
<protein>
    <submittedName>
        <fullName evidence="4">Ankyrin-3</fullName>
    </submittedName>
</protein>
<feature type="repeat" description="ANK" evidence="3">
    <location>
        <begin position="1139"/>
        <end position="1168"/>
    </location>
</feature>
<feature type="repeat" description="ANK" evidence="3">
    <location>
        <begin position="1066"/>
        <end position="1098"/>
    </location>
</feature>
<dbReference type="Gene3D" id="1.25.40.20">
    <property type="entry name" value="Ankyrin repeat-containing domain"/>
    <property type="match status" value="7"/>
</dbReference>
<dbReference type="EMBL" id="PPTA01000006">
    <property type="protein sequence ID" value="TFB02669.1"/>
    <property type="molecule type" value="Genomic_DNA"/>
</dbReference>
<comment type="caution">
    <text evidence="4">The sequence shown here is derived from an EMBL/GenBank/DDBJ whole genome shotgun (WGS) entry which is preliminary data.</text>
</comment>
<dbReference type="Pfam" id="PF12796">
    <property type="entry name" value="Ank_2"/>
    <property type="match status" value="7"/>
</dbReference>
<dbReference type="GeneID" id="300576873"/>
<dbReference type="PROSITE" id="PS50297">
    <property type="entry name" value="ANK_REP_REGION"/>
    <property type="match status" value="8"/>
</dbReference>
<feature type="repeat" description="ANK" evidence="3">
    <location>
        <begin position="611"/>
        <end position="643"/>
    </location>
</feature>
<dbReference type="PRINTS" id="PR01415">
    <property type="entry name" value="ANKYRIN"/>
</dbReference>
<feature type="repeat" description="ANK" evidence="3">
    <location>
        <begin position="574"/>
        <end position="607"/>
    </location>
</feature>
<sequence>MESSNAWSEAGLAVLFRSVLDSKGLAPLHLVIDDFDQCDSGARLIDMLMAAINNEEAPTKLKVALFYDSQTEAGCDIKTALGKHGNKYCIKGPVLTSDTLTPLATALIEEAISSRPYLYDLKTQLSVALGNCSHTVEMLFLIQSLETRSASSGPRTLRSLESLISNYRPSASDKISSTFQNLSDWGRKALGWITYSKRPLTLDELEIAVAITDESATFSSTCDPKDLPVDLTTDIQSQFGPLIMLEGGEVTFRDRMVKAQFVRSIAAERDVEPILEKKASSKIPGDAEITGILLSYLSWQEFATPVRAALQADQGIFIPPRGRLFDLIAYAVEFLPFHCRASNKSDGLSELTQSHQLAIWQELNSRLNRTTSPQYDCLAEPFLLAAQLGLTGVIQTLNEKLTPESHKVAVDLASWGGHIETVSALLDEKVRSGLLVDVSQALAHASARGHKTVADRIVRYAKDNMPESLAPLLDQLLCHAAELGYDDQVSSWIGLGSNVNASQFDITPLQYASRNGHASIVQYLLHCEGIDIHCRAGTGADEPILLAARKGYEPVIKYLLTAKADVASLTRDGTKRTPLYLAAEYGHEAIVRHLLHAEGSDSPIVNRQSSTGLSPLMISCRKGFRDIARTLLHANADVTLWDHEDNTALYLALRPGNEDLAMEVLMCASSVHDFKDIRDVFLESAKLGFEKLVCRCLESSTEEDRVSLLEYNDETGDRRTALHNAAERGHTRIVELLLQWGATVDPLDCNGTTPLALAAEAGEADIVSLLLAHDADALRLIDDDTILDRVVTHSQDTTNSAKVVSILLEDTDINPNALANDGRTALHRAASLGKLGMVKALLGFPKVDPKITGRWRFNALHFAAQENRKSACKIAELLIEAGTDPLGRDMNDWLPIHLASREGNIQLLELLWEHSPTTLEAKTDEGETVLRFGLYCPESVEWLLKHEANQNVKSLDGLTPLMAAASSGAEKTVRVLLDGGCDVNITDDHGQTALHFAARGGEVSVGRQLLEKHRGMLHARDNTNLSALHCAIRNRQLEFAAMLLDEFYAKEGNSVLDDLCAVETGDGQTALISAIKTGQDDIARKLLDLGVDTEHRDTSGLTALLAIVDRLDDDTCSLEMLGALLARADVNAGGGAYPTALHNAAQDGNKKVVEELIKWGARVNEQGGRYNTALSAAAVSGYHEIATFLLNLESPKADPNLSAGDLANTLCAALYSQTYDLVTPLLEAGADVNARDSQGRSALHIAARMGSWADMRCLLTTVTADAYAVDIQGRGLMHHAAMSGQRSCFVDLLTYFVIDFKDTNIHTTLDNDGWSPLHWACRHSGNLDIVKVMGMISEVDFAFTSKDGWTPENIALTHNAGDIASYIRTKLQLSSSETTVDQGDSDTKSETKSSTRWKVGYVHSLRSCDGCFLVSSAPLHYASRLLFRNVLKLTYHSP</sequence>
<evidence type="ECO:0000313" key="4">
    <source>
        <dbReference type="EMBL" id="TFB02669.1"/>
    </source>
</evidence>
<gene>
    <name evidence="4" type="ORF">CCMA1212_005147</name>
</gene>
<dbReference type="SMART" id="SM00248">
    <property type="entry name" value="ANK"/>
    <property type="match status" value="23"/>
</dbReference>
<keyword evidence="1" id="KW-0677">Repeat</keyword>
<feature type="repeat" description="ANK" evidence="3">
    <location>
        <begin position="821"/>
        <end position="842"/>
    </location>
</feature>
<feature type="repeat" description="ANK" evidence="3">
    <location>
        <begin position="956"/>
        <end position="988"/>
    </location>
</feature>
<feature type="repeat" description="ANK" evidence="3">
    <location>
        <begin position="750"/>
        <end position="776"/>
    </location>
</feature>